<dbReference type="STRING" id="1448316.A0A395H6E1"/>
<reference evidence="5 6" key="1">
    <citation type="submission" date="2018-02" db="EMBL/GenBank/DDBJ databases">
        <title>The genomes of Aspergillus section Nigri reveals drivers in fungal speciation.</title>
        <authorList>
            <consortium name="DOE Joint Genome Institute"/>
            <person name="Vesth T.C."/>
            <person name="Nybo J."/>
            <person name="Theobald S."/>
            <person name="Brandl J."/>
            <person name="Frisvad J.C."/>
            <person name="Nielsen K.F."/>
            <person name="Lyhne E.K."/>
            <person name="Kogle M.E."/>
            <person name="Kuo A."/>
            <person name="Riley R."/>
            <person name="Clum A."/>
            <person name="Nolan M."/>
            <person name="Lipzen A."/>
            <person name="Salamov A."/>
            <person name="Henrissat B."/>
            <person name="Wiebenga A."/>
            <person name="De vries R.P."/>
            <person name="Grigoriev I.V."/>
            <person name="Mortensen U.H."/>
            <person name="Andersen M.R."/>
            <person name="Baker S.E."/>
        </authorList>
    </citation>
    <scope>NUCLEOTIDE SEQUENCE [LARGE SCALE GENOMIC DNA]</scope>
    <source>
        <strain evidence="5 6">CBS 121593</strain>
    </source>
</reference>
<proteinExistence type="inferred from homology"/>
<evidence type="ECO:0000313" key="6">
    <source>
        <dbReference type="Proteomes" id="UP000249402"/>
    </source>
</evidence>
<feature type="transmembrane region" description="Helical" evidence="4">
    <location>
        <begin position="73"/>
        <end position="97"/>
    </location>
</feature>
<dbReference type="OrthoDB" id="4153866at2759"/>
<evidence type="ECO:0000313" key="5">
    <source>
        <dbReference type="EMBL" id="RAL03186.1"/>
    </source>
</evidence>
<dbReference type="GO" id="GO:0008081">
    <property type="term" value="F:phosphoric diester hydrolase activity"/>
    <property type="evidence" value="ECO:0007669"/>
    <property type="project" value="InterPro"/>
</dbReference>
<comment type="similarity">
    <text evidence="1">Belongs to the AIM6 family.</text>
</comment>
<evidence type="ECO:0000256" key="1">
    <source>
        <dbReference type="ARBA" id="ARBA00008858"/>
    </source>
</evidence>
<dbReference type="GO" id="GO:0006629">
    <property type="term" value="P:lipid metabolic process"/>
    <property type="evidence" value="ECO:0007669"/>
    <property type="project" value="InterPro"/>
</dbReference>
<evidence type="ECO:0000256" key="3">
    <source>
        <dbReference type="SAM" id="MobiDB-lite"/>
    </source>
</evidence>
<keyword evidence="4" id="KW-0812">Transmembrane</keyword>
<dbReference type="InterPro" id="IPR017946">
    <property type="entry name" value="PLC-like_Pdiesterase_TIM-brl"/>
</dbReference>
<organism evidence="5 6">
    <name type="scientific">Aspergillus ibericus CBS 121593</name>
    <dbReference type="NCBI Taxonomy" id="1448316"/>
    <lineage>
        <taxon>Eukaryota</taxon>
        <taxon>Fungi</taxon>
        <taxon>Dikarya</taxon>
        <taxon>Ascomycota</taxon>
        <taxon>Pezizomycotina</taxon>
        <taxon>Eurotiomycetes</taxon>
        <taxon>Eurotiomycetidae</taxon>
        <taxon>Eurotiales</taxon>
        <taxon>Aspergillaceae</taxon>
        <taxon>Aspergillus</taxon>
        <taxon>Aspergillus subgen. Circumdati</taxon>
    </lineage>
</organism>
<dbReference type="VEuPathDB" id="FungiDB:BO80DRAFT_500498"/>
<evidence type="ECO:0000256" key="4">
    <source>
        <dbReference type="SAM" id="Phobius"/>
    </source>
</evidence>
<dbReference type="EMBL" id="KZ824428">
    <property type="protein sequence ID" value="RAL03186.1"/>
    <property type="molecule type" value="Genomic_DNA"/>
</dbReference>
<dbReference type="PANTHER" id="PTHR31571:SF1">
    <property type="entry name" value="ALTERED INHERITANCE OF MITOCHONDRIA PROTEIN 6"/>
    <property type="match status" value="1"/>
</dbReference>
<name>A0A395H6E1_9EURO</name>
<dbReference type="Proteomes" id="UP000249402">
    <property type="component" value="Unassembled WGS sequence"/>
</dbReference>
<dbReference type="PANTHER" id="PTHR31571">
    <property type="entry name" value="ALTERED INHERITANCE OF MITOCHONDRIA PROTEIN 6"/>
    <property type="match status" value="1"/>
</dbReference>
<gene>
    <name evidence="5" type="ORF">BO80DRAFT_500498</name>
</gene>
<dbReference type="RefSeq" id="XP_025577513.1">
    <property type="nucleotide sequence ID" value="XM_025724241.1"/>
</dbReference>
<keyword evidence="4" id="KW-1133">Transmembrane helix</keyword>
<keyword evidence="4" id="KW-0472">Membrane</keyword>
<keyword evidence="6" id="KW-1185">Reference proteome</keyword>
<evidence type="ECO:0000256" key="2">
    <source>
        <dbReference type="ARBA" id="ARBA00014286"/>
    </source>
</evidence>
<sequence length="388" mass="44756">MVPEEGSDHDESSFEVLRLSNFSARRRRKKVATRVPHSRLRNLCGFWKCRHLYCHNHPYSRRAMICRLVKRPFWGVVIILGFLKLVSLIWSGLIYLFPDDLDARLDAWSTHGVLPVRCHSHNDYWRDVPLHSALSAGCIGVEADIWLSNYDLLVGHTPFTLHHEVTLRSLYLNPLLDLLQKHNTRSSQLEPTHQPGRPRAGVFASDPSQTLVLLIDFKEQPEKTWSVVMDQLKPLRDGDYFTYFNGWTSFPAPSPSSRPAMLPSTASRRTKPTATSSTMHLWTNSPYYPSAAVTQTPKPNPSTPTKIVTMRRSTSESPSGQLELVRKQIEAAHMRGLKVRYWGTPSWPRGLRNHVWHVLVREGVDLINVDDLREATRQDWRKHRSWFF</sequence>
<feature type="compositionally biased region" description="Polar residues" evidence="3">
    <location>
        <begin position="272"/>
        <end position="320"/>
    </location>
</feature>
<feature type="compositionally biased region" description="Low complexity" evidence="3">
    <location>
        <begin position="254"/>
        <end position="264"/>
    </location>
</feature>
<feature type="region of interest" description="Disordered" evidence="3">
    <location>
        <begin position="254"/>
        <end position="320"/>
    </location>
</feature>
<dbReference type="AlphaFoldDB" id="A0A395H6E1"/>
<dbReference type="SUPFAM" id="SSF51695">
    <property type="entry name" value="PLC-like phosphodiesterases"/>
    <property type="match status" value="1"/>
</dbReference>
<dbReference type="InterPro" id="IPR051236">
    <property type="entry name" value="HAT_RTT109-like"/>
</dbReference>
<dbReference type="GeneID" id="37229106"/>
<accession>A0A395H6E1</accession>
<protein>
    <recommendedName>
        <fullName evidence="2">Altered inheritance of mitochondria protein 6</fullName>
    </recommendedName>
</protein>